<reference evidence="7 8" key="1">
    <citation type="journal article" date="2018" name="Mol. Biol. Evol.">
        <title>Broad Genomic Sampling Reveals a Smut Pathogenic Ancestry of the Fungal Clade Ustilaginomycotina.</title>
        <authorList>
            <person name="Kijpornyongpan T."/>
            <person name="Mondo S.J."/>
            <person name="Barry K."/>
            <person name="Sandor L."/>
            <person name="Lee J."/>
            <person name="Lipzen A."/>
            <person name="Pangilinan J."/>
            <person name="LaButti K."/>
            <person name="Hainaut M."/>
            <person name="Henrissat B."/>
            <person name="Grigoriev I.V."/>
            <person name="Spatafora J.W."/>
            <person name="Aime M.C."/>
        </authorList>
    </citation>
    <scope>NUCLEOTIDE SEQUENCE [LARGE SCALE GENOMIC DNA]</scope>
    <source>
        <strain evidence="7 8">MCA 5214</strain>
    </source>
</reference>
<dbReference type="AlphaFoldDB" id="A0A316UW19"/>
<dbReference type="Pfam" id="PF11754">
    <property type="entry name" value="Velvet"/>
    <property type="match status" value="1"/>
</dbReference>
<organism evidence="7 8">
    <name type="scientific">Jaminaea rosea</name>
    <dbReference type="NCBI Taxonomy" id="1569628"/>
    <lineage>
        <taxon>Eukaryota</taxon>
        <taxon>Fungi</taxon>
        <taxon>Dikarya</taxon>
        <taxon>Basidiomycota</taxon>
        <taxon>Ustilaginomycotina</taxon>
        <taxon>Exobasidiomycetes</taxon>
        <taxon>Microstromatales</taxon>
        <taxon>Microstromatales incertae sedis</taxon>
        <taxon>Jaminaea</taxon>
    </lineage>
</organism>
<dbReference type="Proteomes" id="UP000245884">
    <property type="component" value="Unassembled WGS sequence"/>
</dbReference>
<name>A0A316UW19_9BASI</name>
<evidence type="ECO:0000313" key="7">
    <source>
        <dbReference type="EMBL" id="PWN29497.1"/>
    </source>
</evidence>
<evidence type="ECO:0000256" key="2">
    <source>
        <dbReference type="ARBA" id="ARBA00022969"/>
    </source>
</evidence>
<dbReference type="Gene3D" id="2.60.40.3960">
    <property type="entry name" value="Velvet domain"/>
    <property type="match status" value="1"/>
</dbReference>
<keyword evidence="2" id="KW-0749">Sporulation</keyword>
<proteinExistence type="predicted"/>
<dbReference type="GeneID" id="37025772"/>
<evidence type="ECO:0000256" key="5">
    <source>
        <dbReference type="ARBA" id="ARBA00023242"/>
    </source>
</evidence>
<dbReference type="PANTHER" id="PTHR33572:SF18">
    <property type="entry name" value="SPORE DEVELOPMENT REGULATOR VOSA"/>
    <property type="match status" value="1"/>
</dbReference>
<evidence type="ECO:0000256" key="4">
    <source>
        <dbReference type="ARBA" id="ARBA00023163"/>
    </source>
</evidence>
<comment type="subcellular location">
    <subcellularLocation>
        <location evidence="1">Nucleus</location>
    </subcellularLocation>
</comment>
<dbReference type="RefSeq" id="XP_025364109.1">
    <property type="nucleotide sequence ID" value="XM_025503949.1"/>
</dbReference>
<accession>A0A316UW19</accession>
<dbReference type="InterPro" id="IPR037525">
    <property type="entry name" value="Velvet_dom"/>
</dbReference>
<dbReference type="InterPro" id="IPR038491">
    <property type="entry name" value="Velvet_dom_sf"/>
</dbReference>
<gene>
    <name evidence="7" type="ORF">BDZ90DRAFT_205883</name>
</gene>
<dbReference type="OrthoDB" id="5599552at2759"/>
<keyword evidence="3" id="KW-0805">Transcription regulation</keyword>
<dbReference type="InterPro" id="IPR021740">
    <property type="entry name" value="Velvet"/>
</dbReference>
<keyword evidence="5" id="KW-0539">Nucleus</keyword>
<evidence type="ECO:0000256" key="1">
    <source>
        <dbReference type="ARBA" id="ARBA00004123"/>
    </source>
</evidence>
<dbReference type="PROSITE" id="PS51821">
    <property type="entry name" value="VELVET"/>
    <property type="match status" value="1"/>
</dbReference>
<keyword evidence="8" id="KW-1185">Reference proteome</keyword>
<protein>
    <recommendedName>
        <fullName evidence="6">Velvet domain-containing protein</fullName>
    </recommendedName>
</protein>
<evidence type="ECO:0000313" key="8">
    <source>
        <dbReference type="Proteomes" id="UP000245884"/>
    </source>
</evidence>
<feature type="non-terminal residue" evidence="7">
    <location>
        <position position="120"/>
    </location>
</feature>
<dbReference type="STRING" id="1569628.A0A316UW19"/>
<feature type="domain" description="Velvet" evidence="6">
    <location>
        <begin position="1"/>
        <end position="116"/>
    </location>
</feature>
<keyword evidence="4" id="KW-0804">Transcription</keyword>
<dbReference type="GO" id="GO:0005634">
    <property type="term" value="C:nucleus"/>
    <property type="evidence" value="ECO:0007669"/>
    <property type="project" value="UniProtKB-SubCell"/>
</dbReference>
<dbReference type="EMBL" id="KZ819663">
    <property type="protein sequence ID" value="PWN29497.1"/>
    <property type="molecule type" value="Genomic_DNA"/>
</dbReference>
<dbReference type="PANTHER" id="PTHR33572">
    <property type="entry name" value="SPORE DEVELOPMENT REGULATOR VOSA"/>
    <property type="match status" value="1"/>
</dbReference>
<evidence type="ECO:0000256" key="3">
    <source>
        <dbReference type="ARBA" id="ARBA00023015"/>
    </source>
</evidence>
<dbReference type="GO" id="GO:0030435">
    <property type="term" value="P:sporulation resulting in formation of a cellular spore"/>
    <property type="evidence" value="ECO:0007669"/>
    <property type="project" value="UniProtKB-KW"/>
</dbReference>
<sequence length="120" mass="13799">MCAMLADADKDEELHLLSDGKTRYTTGSCVSCLYHLKDIDGSHQGFFVFPDLSIRIEGKYRLKLCLFETIGTEVHHCRSIYSDPFMVYTAKRFPGMEESTRLSRTFADQGLKVRVRKNPR</sequence>
<evidence type="ECO:0000259" key="6">
    <source>
        <dbReference type="PROSITE" id="PS51821"/>
    </source>
</evidence>